<protein>
    <submittedName>
        <fullName evidence="3">EF-hand domain-containing protein</fullName>
    </submittedName>
</protein>
<evidence type="ECO:0000313" key="3">
    <source>
        <dbReference type="WBParaSite" id="snap_masked-unitig_3341-processed-gene-0.1-mRNA-1"/>
    </source>
</evidence>
<dbReference type="GO" id="GO:0005829">
    <property type="term" value="C:cytosol"/>
    <property type="evidence" value="ECO:0007669"/>
    <property type="project" value="TreeGrafter"/>
</dbReference>
<feature type="region of interest" description="Disordered" evidence="1">
    <location>
        <begin position="185"/>
        <end position="212"/>
    </location>
</feature>
<dbReference type="GO" id="GO:0005739">
    <property type="term" value="C:mitochondrion"/>
    <property type="evidence" value="ECO:0007669"/>
    <property type="project" value="TreeGrafter"/>
</dbReference>
<feature type="region of interest" description="Disordered" evidence="1">
    <location>
        <begin position="119"/>
        <end position="163"/>
    </location>
</feature>
<dbReference type="PANTHER" id="PTHR43020:SF2">
    <property type="entry name" value="MITOCHONDRIAL TRNA METHYLTHIOTRANSFERASE CDK5RAP1"/>
    <property type="match status" value="1"/>
</dbReference>
<dbReference type="Gene3D" id="3.80.30.20">
    <property type="entry name" value="tm_1862 like domain"/>
    <property type="match status" value="2"/>
</dbReference>
<evidence type="ECO:0000256" key="1">
    <source>
        <dbReference type="SAM" id="MobiDB-lite"/>
    </source>
</evidence>
<dbReference type="InterPro" id="IPR023404">
    <property type="entry name" value="rSAM_horseshoe"/>
</dbReference>
<dbReference type="Proteomes" id="UP000095280">
    <property type="component" value="Unplaced"/>
</dbReference>
<feature type="compositionally biased region" description="Basic and acidic residues" evidence="1">
    <location>
        <begin position="134"/>
        <end position="151"/>
    </location>
</feature>
<name>A0A1I8JNS6_9PLAT</name>
<accession>A0A1I8JNS6</accession>
<dbReference type="GO" id="GO:0035597">
    <property type="term" value="F:tRNA-2-methylthio-N(6)-dimethylallyladenosine(37) synthase activity"/>
    <property type="evidence" value="ECO:0007669"/>
    <property type="project" value="TreeGrafter"/>
</dbReference>
<feature type="compositionally biased region" description="Polar residues" evidence="1">
    <location>
        <begin position="198"/>
        <end position="207"/>
    </location>
</feature>
<proteinExistence type="predicted"/>
<dbReference type="WBParaSite" id="snap_masked-unitig_3341-processed-gene-0.1-mRNA-1">
    <property type="protein sequence ID" value="snap_masked-unitig_3341-processed-gene-0.1-mRNA-1"/>
    <property type="gene ID" value="snap_masked-unitig_3341-processed-gene-0.1"/>
</dbReference>
<organism evidence="2 3">
    <name type="scientific">Macrostomum lignano</name>
    <dbReference type="NCBI Taxonomy" id="282301"/>
    <lineage>
        <taxon>Eukaryota</taxon>
        <taxon>Metazoa</taxon>
        <taxon>Spiralia</taxon>
        <taxon>Lophotrochozoa</taxon>
        <taxon>Platyhelminthes</taxon>
        <taxon>Rhabditophora</taxon>
        <taxon>Macrostomorpha</taxon>
        <taxon>Macrostomida</taxon>
        <taxon>Macrostomidae</taxon>
        <taxon>Macrostomum</taxon>
    </lineage>
</organism>
<evidence type="ECO:0000313" key="2">
    <source>
        <dbReference type="Proteomes" id="UP000095280"/>
    </source>
</evidence>
<dbReference type="AlphaFoldDB" id="A0A1I8JNS6"/>
<sequence>RCMLPGLFDPFVARGQFHPQINCRNAPSAFDSYWNSSLALRLLRCRLACCSRYSANPQPPRKPLLQSRPGFATFCKMLPLQKEDAAIGIYLMHFGKSGCMAERLKSKLFDEFVRGSGHLRSGRVQRPAQTAVSDADRGKRALTRRRAEAVDPRTPCGSSRRLGRSVDPVEVTLLGQNVNSYRDVSSAGVSAAGRTPASRPSTPNESAGSIPDLLDRLSAGYPACPFRFTSPHPKISQPACCSCIGERPNLARQLHLPAQSAPPPCCNGCGEATVGRPICDWLTTPGAGAKSGHHRISSADSAAETEADHEDTLELLRLVRYSFVYHYAYSVRERTRAHRLMKDDVPRGASVAMDTVYIICRCAAAPRSIGCSATSPAPTTSCLSGSASLVLIEGDSRRSADWWRGANDQGIRCCCPSCRSLRSEFTSSTFASVISLPRVDSAGAQRRCWPSAGAGARRPAGFASALKVTTSSNNMHALLEAKACLIHSALSRPVDGQQVEKARRQYIENTRNAKLRPIYKLDEEKLQSDFRVLKFIGCELFSQTLPDHVTKSELVDFVITVYGNGRECSVSQRLFQLIDGQNLGRMRRSAEVDRVFRDIASADNQLSVGQRQLVLIGGDSRRSLTGIRVLLPKLPQSAQRIHQFDIRVGDFVAPESTAPAQTLLAEPLAPVPDGPAGSNNMHALLEAKACLIHSALSRPVDGQQVSWPRKKLVLAEKARRQYIENTRNAKLRRSTSWTKRNCQSDFRVLKFIALRAVLADSAGSSRDFVITVYGNGRECSVSQRLFQLIDGQNSGRVNQLDLTIYCEPILTKPVLQELAGLG</sequence>
<dbReference type="PANTHER" id="PTHR43020">
    <property type="entry name" value="CDK5 REGULATORY SUBUNIT-ASSOCIATED PROTEIN 1"/>
    <property type="match status" value="1"/>
</dbReference>
<keyword evidence="2" id="KW-1185">Reference proteome</keyword>
<reference evidence="3" key="1">
    <citation type="submission" date="2016-11" db="UniProtKB">
        <authorList>
            <consortium name="WormBaseParasite"/>
        </authorList>
    </citation>
    <scope>IDENTIFICATION</scope>
</reference>